<dbReference type="InterPro" id="IPR011010">
    <property type="entry name" value="DNA_brk_join_enz"/>
</dbReference>
<dbReference type="GO" id="GO:0006310">
    <property type="term" value="P:DNA recombination"/>
    <property type="evidence" value="ECO:0007669"/>
    <property type="project" value="UniProtKB-KW"/>
</dbReference>
<dbReference type="GO" id="GO:0003677">
    <property type="term" value="F:DNA binding"/>
    <property type="evidence" value="ECO:0007669"/>
    <property type="project" value="InterPro"/>
</dbReference>
<dbReference type="AlphaFoldDB" id="A0A3M5WH38"/>
<dbReference type="SUPFAM" id="SSF56349">
    <property type="entry name" value="DNA breaking-rejoining enzymes"/>
    <property type="match status" value="1"/>
</dbReference>
<organism evidence="3 4">
    <name type="scientific">Pseudomonas syringae pv. apii</name>
    <dbReference type="NCBI Taxonomy" id="81036"/>
    <lineage>
        <taxon>Bacteria</taxon>
        <taxon>Pseudomonadati</taxon>
        <taxon>Pseudomonadota</taxon>
        <taxon>Gammaproteobacteria</taxon>
        <taxon>Pseudomonadales</taxon>
        <taxon>Pseudomonadaceae</taxon>
        <taxon>Pseudomonas</taxon>
    </lineage>
</organism>
<feature type="domain" description="Tyr recombinase" evidence="2">
    <location>
        <begin position="48"/>
        <end position="147"/>
    </location>
</feature>
<evidence type="ECO:0000313" key="3">
    <source>
        <dbReference type="EMBL" id="RMU69084.1"/>
    </source>
</evidence>
<proteinExistence type="predicted"/>
<name>A0A3M5WH38_9PSED</name>
<keyword evidence="1" id="KW-0233">DNA recombination</keyword>
<dbReference type="InterPro" id="IPR013762">
    <property type="entry name" value="Integrase-like_cat_sf"/>
</dbReference>
<evidence type="ECO:0000313" key="4">
    <source>
        <dbReference type="Proteomes" id="UP000271152"/>
    </source>
</evidence>
<reference evidence="3 4" key="1">
    <citation type="submission" date="2018-08" db="EMBL/GenBank/DDBJ databases">
        <title>Recombination of ecologically and evolutionarily significant loci maintains genetic cohesion in the Pseudomonas syringae species complex.</title>
        <authorList>
            <person name="Dillon M."/>
            <person name="Thakur S."/>
            <person name="Almeida R.N.D."/>
            <person name="Weir B.S."/>
            <person name="Guttman D.S."/>
        </authorList>
    </citation>
    <scope>NUCLEOTIDE SEQUENCE [LARGE SCALE GENOMIC DNA]</scope>
    <source>
        <strain evidence="3 4">ICMP 11947</strain>
    </source>
</reference>
<dbReference type="GO" id="GO:0015074">
    <property type="term" value="P:DNA integration"/>
    <property type="evidence" value="ECO:0007669"/>
    <property type="project" value="InterPro"/>
</dbReference>
<sequence>MNIWVGQWIPAAWVKTASAATHLLESNAIAGGNPVHRVKRPRIESNAGKTPALGDHQAKALLEAPDESTLKGLRDRAIFAVLLYHGLRREEAALLQVSDIQERRGIQHLQIHGKGERCGTCLCTQLLPDALISTWQAQGISNATSQR</sequence>
<protein>
    <recommendedName>
        <fullName evidence="2">Tyr recombinase domain-containing protein</fullName>
    </recommendedName>
</protein>
<dbReference type="Pfam" id="PF00589">
    <property type="entry name" value="Phage_integrase"/>
    <property type="match status" value="1"/>
</dbReference>
<dbReference type="Gene3D" id="1.10.443.10">
    <property type="entry name" value="Intergrase catalytic core"/>
    <property type="match status" value="1"/>
</dbReference>
<accession>A0A3M5WH38</accession>
<evidence type="ECO:0000259" key="2">
    <source>
        <dbReference type="PROSITE" id="PS51898"/>
    </source>
</evidence>
<comment type="caution">
    <text evidence="3">The sequence shown here is derived from an EMBL/GenBank/DDBJ whole genome shotgun (WGS) entry which is preliminary data.</text>
</comment>
<dbReference type="PROSITE" id="PS51898">
    <property type="entry name" value="TYR_RECOMBINASE"/>
    <property type="match status" value="1"/>
</dbReference>
<dbReference type="EMBL" id="RBUG01000127">
    <property type="protein sequence ID" value="RMU69084.1"/>
    <property type="molecule type" value="Genomic_DNA"/>
</dbReference>
<gene>
    <name evidence="3" type="ORF">ALP23_101167</name>
</gene>
<dbReference type="Proteomes" id="UP000271152">
    <property type="component" value="Unassembled WGS sequence"/>
</dbReference>
<dbReference type="InterPro" id="IPR002104">
    <property type="entry name" value="Integrase_catalytic"/>
</dbReference>
<evidence type="ECO:0000256" key="1">
    <source>
        <dbReference type="ARBA" id="ARBA00023172"/>
    </source>
</evidence>